<sequence length="75" mass="8371">MVCRAKEALELERTSRDQLDPVAKEITNLKAVCTALTGILSQLAELKETTWSSVTPRKLWQSLKNLLAVTKDMPS</sequence>
<accession>A0AAV0B080</accession>
<dbReference type="Proteomes" id="UP001153365">
    <property type="component" value="Unassembled WGS sequence"/>
</dbReference>
<dbReference type="AlphaFoldDB" id="A0AAV0B080"/>
<comment type="caution">
    <text evidence="1">The sequence shown here is derived from an EMBL/GenBank/DDBJ whole genome shotgun (WGS) entry which is preliminary data.</text>
</comment>
<evidence type="ECO:0000313" key="2">
    <source>
        <dbReference type="Proteomes" id="UP001153365"/>
    </source>
</evidence>
<organism evidence="1 2">
    <name type="scientific">Phakopsora pachyrhizi</name>
    <name type="common">Asian soybean rust disease fungus</name>
    <dbReference type="NCBI Taxonomy" id="170000"/>
    <lineage>
        <taxon>Eukaryota</taxon>
        <taxon>Fungi</taxon>
        <taxon>Dikarya</taxon>
        <taxon>Basidiomycota</taxon>
        <taxon>Pucciniomycotina</taxon>
        <taxon>Pucciniomycetes</taxon>
        <taxon>Pucciniales</taxon>
        <taxon>Phakopsoraceae</taxon>
        <taxon>Phakopsora</taxon>
    </lineage>
</organism>
<reference evidence="1" key="1">
    <citation type="submission" date="2022-06" db="EMBL/GenBank/DDBJ databases">
        <authorList>
            <consortium name="SYNGENTA / RWTH Aachen University"/>
        </authorList>
    </citation>
    <scope>NUCLEOTIDE SEQUENCE</scope>
</reference>
<gene>
    <name evidence="1" type="ORF">PPACK8108_LOCUS10404</name>
</gene>
<protein>
    <submittedName>
        <fullName evidence="1">Uncharacterized protein</fullName>
    </submittedName>
</protein>
<proteinExistence type="predicted"/>
<name>A0AAV0B080_PHAPC</name>
<dbReference type="EMBL" id="CALTRL010002326">
    <property type="protein sequence ID" value="CAH7675404.1"/>
    <property type="molecule type" value="Genomic_DNA"/>
</dbReference>
<evidence type="ECO:0000313" key="1">
    <source>
        <dbReference type="EMBL" id="CAH7675404.1"/>
    </source>
</evidence>
<keyword evidence="2" id="KW-1185">Reference proteome</keyword>